<feature type="region of interest" description="Disordered" evidence="7">
    <location>
        <begin position="1655"/>
        <end position="1825"/>
    </location>
</feature>
<feature type="coiled-coil region" evidence="6">
    <location>
        <begin position="726"/>
        <end position="802"/>
    </location>
</feature>
<dbReference type="InterPro" id="IPR057974">
    <property type="entry name" value="NUA/TPR/MLP1-2-like_dom"/>
</dbReference>
<dbReference type="EMBL" id="FZQP02000016">
    <property type="protein sequence ID" value="VVC86729.1"/>
    <property type="molecule type" value="Genomic_DNA"/>
</dbReference>
<dbReference type="InterPro" id="IPR057577">
    <property type="entry name" value="Nucleoprot-TPR/MLP1_dom"/>
</dbReference>
<feature type="coiled-coil region" evidence="6">
    <location>
        <begin position="659"/>
        <end position="693"/>
    </location>
</feature>
<dbReference type="Pfam" id="PF06005">
    <property type="entry name" value="ZapB"/>
    <property type="match status" value="1"/>
</dbReference>
<feature type="domain" description="Nucleoprotein TPR/MLP1-2" evidence="8">
    <location>
        <begin position="1040"/>
        <end position="1167"/>
    </location>
</feature>
<dbReference type="Pfam" id="PF25481">
    <property type="entry name" value="Nucleoprot-TPR"/>
    <property type="match status" value="1"/>
</dbReference>
<evidence type="ECO:0000256" key="3">
    <source>
        <dbReference type="ARBA" id="ARBA00019789"/>
    </source>
</evidence>
<feature type="coiled-coil region" evidence="6">
    <location>
        <begin position="396"/>
        <end position="500"/>
    </location>
</feature>
<keyword evidence="12" id="KW-1185">Reference proteome</keyword>
<evidence type="ECO:0000259" key="9">
    <source>
        <dbReference type="Pfam" id="PF25481"/>
    </source>
</evidence>
<dbReference type="GO" id="GO:0006406">
    <property type="term" value="P:mRNA export from nucleus"/>
    <property type="evidence" value="ECO:0007669"/>
    <property type="project" value="TreeGrafter"/>
</dbReference>
<dbReference type="GO" id="GO:1901673">
    <property type="term" value="P:regulation of mitotic spindle assembly"/>
    <property type="evidence" value="ECO:0007669"/>
    <property type="project" value="TreeGrafter"/>
</dbReference>
<dbReference type="Pfam" id="PF25785">
    <property type="entry name" value="TPR"/>
    <property type="match status" value="1"/>
</dbReference>
<feature type="compositionally biased region" description="Acidic residues" evidence="7">
    <location>
        <begin position="1730"/>
        <end position="1745"/>
    </location>
</feature>
<feature type="compositionally biased region" description="Low complexity" evidence="7">
    <location>
        <begin position="1761"/>
        <end position="1791"/>
    </location>
</feature>
<evidence type="ECO:0000256" key="1">
    <source>
        <dbReference type="ARBA" id="ARBA00004123"/>
    </source>
</evidence>
<feature type="coiled-coil region" evidence="6">
    <location>
        <begin position="1287"/>
        <end position="1342"/>
    </location>
</feature>
<feature type="compositionally biased region" description="Low complexity" evidence="7">
    <location>
        <begin position="523"/>
        <end position="533"/>
    </location>
</feature>
<sequence length="1863" mass="211944">MEAGDGNHISLILSQREISKVSNDVTGKINKYINQKCEEYLAAKTSFESTKSQIDEKIKNLEDTTLESNLKYQDAAKKLLFSEETLRELENKLNIITGELQISQSKVIVLENEYMSMKSARDTAVDEKNDLARVVDRHNLEIERLTASELSLSQQLRVAIDSKCEAWALADEIKSKENVLQNREKQIEQERTSLNSQIHSLTEQVNRLTSELETVRLNNTCKIVDLETQLATKDQQLNIATDQINELNKVNKDLTNQVEKLTHRLKEREDFENRMADNYKMELDAKAKLADLFKTMHEDSEAKTKELNETIAELQKQLNEASEKYGELETIYKQVEFDQKELIRKKNEKINSLETELKHNNDLLKASNTQNLETALSNLAPSAATTSRLIKSGMSLTQIYSELVKMSDELAQEKEKNRQLNIAMDSITQELEEKAPLLKKEKAEYLEAMESKDALSQQIESLTIEYNRLKDDYSETTKIASHYNRENTKLKGELADLGRQVCFLLKEIEHSRDTVINGDHETSQSTTSGSTDLDSSRNISKTLITFRDIQELQSNNQKLLTMIRELSAKQEELEQQKEQFQCGSFEDKIENLKQKVVQLTEAQDQQTKMVNALIRQRDMFKKLYHDQMKGKRLEDSASEQPGLKSDIPTYLEITQKTTSQNIENNEVEIETKLKETEKHLEMLKEEFKSYKEEKITTEGMLFEQAESMRQEIAKLTEANSKSASTLKYNNERLKNLQTNIATYKKQISILEEKNKAYNTTIAKQEISLQQLRDTTLTTQGKLAAAEVQIENLKTRNKLLKDIELRLQTEKEALNRERQGQCMLQKNLELIKVSLERNDAESRMQIESRLDATTKECAALKKRLQEEQDKFRELSAHLERQTETAKTRFQDEKDAADKLRIEVQQLRNSLDEKNKLNDDLVKKLKSALSPANDDTLDTIKKIRELENKLSDMNGERSSLLDQLNKAKEQIKQKCDIAEETEKQLENIKREYESYKLETTTKLEVEAKQLHVLKDKCAELEAEISLQAQGEYPNVNVSLRNELAATKEELTNARAKCEACHRDLHLARTEINNLSEAVRKSEEKYSHELMLHSTDLQTLSQVKEDLSRVQNELSEMVALKNGVIQKLETQKAALIEKEKVLVIENEEIVQRLKDLSDQNTLLHDQIQALGKQLSGSMSRSFSESMNESANDSTINISASEDDGKSCEQLLQIVNYLRKEKDILLAKFGVLQAETNRLKSQLEINEKQLDECRLALVSERARFEMTMATADRQSDILRKLDTFNAITDSNRFLRDERASLSARLEEFASQVKSLQDEIAPLHEKINELTSKNEALDTENKSLKSDCARWRSRVNSLVERANKTSPEDWKRLQNERETLAKMLTNEKESNKKVKEALSSIEVEKRKLEEKYKSMLHQQNSFKDENNKLREELRIIKEDMARLSEELTRIKTENTSINDAKTKMAEDLSNKESFLTDIRNKEMQIRKIAKKYKGQYEELVKTIEEEKKKHESDSATAGACATNSDKQIEEQLKEVQTKLDLEKTNNEQLKQELEVLRTANSDKEEKAKAVLKHAKSKIVQLTEIKSSLSRDLEEARSKIESVGQSNRDDQDDRLALIKSQYEGRLARLEKEHGEAQAEKKSEIEALMQKVTLLQKQLASQASGSKQQIMIENPAERVGEGARGRHAAGVDPAHGAGGPHGAARRAHHRDLDTSEDGFERSEEVEYQVPTSSRCDQDDEGVVVVDSEEDDERCSGTMYQDSPAQSLEVGEASEAGEAGSAADSEPAAQQQQIEAISSGTEPSGTLSIGGNGADDGDDSIVPSTPTLYVPRRNDGFGEAVVSPVGGANVAEEGSGATGARFTFAEAAHHD</sequence>
<feature type="compositionally biased region" description="Basic and acidic residues" evidence="7">
    <location>
        <begin position="1703"/>
        <end position="1717"/>
    </location>
</feature>
<evidence type="ECO:0000256" key="4">
    <source>
        <dbReference type="ARBA" id="ARBA00023054"/>
    </source>
</evidence>
<evidence type="ECO:0000313" key="11">
    <source>
        <dbReference type="EMBL" id="VVC86729.1"/>
    </source>
</evidence>
<evidence type="ECO:0000259" key="10">
    <source>
        <dbReference type="Pfam" id="PF25785"/>
    </source>
</evidence>
<feature type="non-terminal residue" evidence="11">
    <location>
        <position position="1863"/>
    </location>
</feature>
<feature type="coiled-coil region" evidence="6">
    <location>
        <begin position="842"/>
        <end position="1117"/>
    </location>
</feature>
<feature type="compositionally biased region" description="Basic and acidic residues" evidence="7">
    <location>
        <begin position="1668"/>
        <end position="1677"/>
    </location>
</feature>
<gene>
    <name evidence="11" type="ORF">LSINAPIS_LOCUS501</name>
</gene>
<evidence type="ECO:0000256" key="7">
    <source>
        <dbReference type="SAM" id="MobiDB-lite"/>
    </source>
</evidence>
<feature type="domain" description="NUA/TPR/MLP1-2-like" evidence="10">
    <location>
        <begin position="474"/>
        <end position="575"/>
    </location>
</feature>
<feature type="coiled-coil region" evidence="6">
    <location>
        <begin position="170"/>
        <end position="264"/>
    </location>
</feature>
<feature type="compositionally biased region" description="Polar residues" evidence="7">
    <location>
        <begin position="1655"/>
        <end position="1664"/>
    </location>
</feature>
<evidence type="ECO:0000313" key="12">
    <source>
        <dbReference type="Proteomes" id="UP000324832"/>
    </source>
</evidence>
<dbReference type="GO" id="GO:0034399">
    <property type="term" value="C:nuclear periphery"/>
    <property type="evidence" value="ECO:0007669"/>
    <property type="project" value="UniProtKB-ARBA"/>
</dbReference>
<dbReference type="Proteomes" id="UP000324832">
    <property type="component" value="Unassembled WGS sequence"/>
</dbReference>
<reference evidence="11 12" key="1">
    <citation type="submission" date="2017-07" db="EMBL/GenBank/DDBJ databases">
        <authorList>
            <person name="Talla V."/>
            <person name="Backstrom N."/>
        </authorList>
    </citation>
    <scope>NUCLEOTIDE SEQUENCE [LARGE SCALE GENOMIC DNA]</scope>
</reference>
<name>A0A5E4PN61_9NEOP</name>
<organism evidence="11 12">
    <name type="scientific">Leptidea sinapis</name>
    <dbReference type="NCBI Taxonomy" id="189913"/>
    <lineage>
        <taxon>Eukaryota</taxon>
        <taxon>Metazoa</taxon>
        <taxon>Ecdysozoa</taxon>
        <taxon>Arthropoda</taxon>
        <taxon>Hexapoda</taxon>
        <taxon>Insecta</taxon>
        <taxon>Pterygota</taxon>
        <taxon>Neoptera</taxon>
        <taxon>Endopterygota</taxon>
        <taxon>Lepidoptera</taxon>
        <taxon>Glossata</taxon>
        <taxon>Ditrysia</taxon>
        <taxon>Papilionoidea</taxon>
        <taxon>Pieridae</taxon>
        <taxon>Dismorphiinae</taxon>
        <taxon>Leptidea</taxon>
    </lineage>
</organism>
<dbReference type="InterPro" id="IPR009252">
    <property type="entry name" value="Cell_div_ZapB"/>
</dbReference>
<dbReference type="PANTHER" id="PTHR18898">
    <property type="entry name" value="NUCLEOPROTEIN TPR-RELATED"/>
    <property type="match status" value="1"/>
</dbReference>
<feature type="coiled-coil region" evidence="6">
    <location>
        <begin position="72"/>
        <end position="106"/>
    </location>
</feature>
<evidence type="ECO:0000256" key="6">
    <source>
        <dbReference type="SAM" id="Coils"/>
    </source>
</evidence>
<dbReference type="InterPro" id="IPR012929">
    <property type="entry name" value="Nucleoprot-TPR/MLP1-2_dom"/>
</dbReference>
<feature type="coiled-coil region" evidence="6">
    <location>
        <begin position="297"/>
        <end position="363"/>
    </location>
</feature>
<keyword evidence="5" id="KW-0539">Nucleus</keyword>
<dbReference type="Gene3D" id="1.10.287.1490">
    <property type="match status" value="1"/>
</dbReference>
<dbReference type="GO" id="GO:0005643">
    <property type="term" value="C:nuclear pore"/>
    <property type="evidence" value="ECO:0007669"/>
    <property type="project" value="TreeGrafter"/>
</dbReference>
<accession>A0A5E4PN61</accession>
<comment type="subcellular location">
    <subcellularLocation>
        <location evidence="1">Nucleus</location>
    </subcellularLocation>
</comment>
<protein>
    <recommendedName>
        <fullName evidence="3">Nucleoprotein TPR</fullName>
    </recommendedName>
</protein>
<proteinExistence type="inferred from homology"/>
<feature type="region of interest" description="Disordered" evidence="7">
    <location>
        <begin position="515"/>
        <end position="535"/>
    </location>
</feature>
<feature type="region of interest" description="Disordered" evidence="7">
    <location>
        <begin position="1501"/>
        <end position="1520"/>
    </location>
</feature>
<evidence type="ECO:0000256" key="5">
    <source>
        <dbReference type="ARBA" id="ARBA00023242"/>
    </source>
</evidence>
<evidence type="ECO:0000256" key="2">
    <source>
        <dbReference type="ARBA" id="ARBA00005274"/>
    </source>
</evidence>
<dbReference type="PANTHER" id="PTHR18898:SF2">
    <property type="entry name" value="NUCLEOPROTEIN TPR"/>
    <property type="match status" value="1"/>
</dbReference>
<dbReference type="Pfam" id="PF07926">
    <property type="entry name" value="TPR_MLP1_2"/>
    <property type="match status" value="1"/>
</dbReference>
<keyword evidence="4 6" id="KW-0175">Coiled coil</keyword>
<feature type="coiled-coil region" evidence="6">
    <location>
        <begin position="549"/>
        <end position="609"/>
    </location>
</feature>
<comment type="similarity">
    <text evidence="2">Belongs to the TPR family.</text>
</comment>
<feature type="domain" description="Nucleoprotein TPR/MPL1" evidence="9">
    <location>
        <begin position="176"/>
        <end position="253"/>
    </location>
</feature>
<feature type="coiled-coil region" evidence="6">
    <location>
        <begin position="1386"/>
        <end position="1455"/>
    </location>
</feature>
<evidence type="ECO:0000259" key="8">
    <source>
        <dbReference type="Pfam" id="PF07926"/>
    </source>
</evidence>
<dbReference type="GO" id="GO:0017056">
    <property type="term" value="F:structural constituent of nuclear pore"/>
    <property type="evidence" value="ECO:0007669"/>
    <property type="project" value="TreeGrafter"/>
</dbReference>
<dbReference type="GO" id="GO:0006606">
    <property type="term" value="P:protein import into nucleus"/>
    <property type="evidence" value="ECO:0007669"/>
    <property type="project" value="InterPro"/>
</dbReference>